<dbReference type="InterPro" id="IPR036412">
    <property type="entry name" value="HAD-like_sf"/>
</dbReference>
<dbReference type="SUPFAM" id="SSF56784">
    <property type="entry name" value="HAD-like"/>
    <property type="match status" value="1"/>
</dbReference>
<keyword evidence="4" id="KW-0539">Nucleus</keyword>
<dbReference type="AlphaFoldDB" id="A0AAU9SIF0"/>
<evidence type="ECO:0000256" key="5">
    <source>
        <dbReference type="ARBA" id="ARBA00047761"/>
    </source>
</evidence>
<reference evidence="8 9" key="1">
    <citation type="submission" date="2022-03" db="EMBL/GenBank/DDBJ databases">
        <authorList>
            <person name="Nunn A."/>
            <person name="Chopra R."/>
            <person name="Nunn A."/>
            <person name="Contreras Garrido A."/>
        </authorList>
    </citation>
    <scope>NUCLEOTIDE SEQUENCE [LARGE SCALE GENOMIC DNA]</scope>
</reference>
<dbReference type="PANTHER" id="PTHR23081:SF21">
    <property type="entry name" value="RNA POLYMERASE II C-TERMINAL DOMAIN PHOSPHATASE-LIKE-RELATED"/>
    <property type="match status" value="1"/>
</dbReference>
<feature type="domain" description="FCP1 homology" evidence="7">
    <location>
        <begin position="56"/>
        <end position="227"/>
    </location>
</feature>
<keyword evidence="9" id="KW-1185">Reference proteome</keyword>
<comment type="catalytic activity">
    <reaction evidence="6">
        <text>O-phospho-L-threonyl-[protein] + H2O = L-threonyl-[protein] + phosphate</text>
        <dbReference type="Rhea" id="RHEA:47004"/>
        <dbReference type="Rhea" id="RHEA-COMP:11060"/>
        <dbReference type="Rhea" id="RHEA-COMP:11605"/>
        <dbReference type="ChEBI" id="CHEBI:15377"/>
        <dbReference type="ChEBI" id="CHEBI:30013"/>
        <dbReference type="ChEBI" id="CHEBI:43474"/>
        <dbReference type="ChEBI" id="CHEBI:61977"/>
        <dbReference type="EC" id="3.1.3.16"/>
    </reaction>
</comment>
<dbReference type="InterPro" id="IPR004274">
    <property type="entry name" value="FCP1_dom"/>
</dbReference>
<evidence type="ECO:0000259" key="7">
    <source>
        <dbReference type="PROSITE" id="PS50969"/>
    </source>
</evidence>
<accession>A0AAU9SIF0</accession>
<evidence type="ECO:0000313" key="8">
    <source>
        <dbReference type="EMBL" id="CAH2064311.1"/>
    </source>
</evidence>
<dbReference type="GO" id="GO:0008420">
    <property type="term" value="F:RNA polymerase II CTD heptapeptide repeat phosphatase activity"/>
    <property type="evidence" value="ECO:0007669"/>
    <property type="project" value="InterPro"/>
</dbReference>
<evidence type="ECO:0000256" key="4">
    <source>
        <dbReference type="ARBA" id="ARBA00023242"/>
    </source>
</evidence>
<evidence type="ECO:0000313" key="9">
    <source>
        <dbReference type="Proteomes" id="UP000836841"/>
    </source>
</evidence>
<dbReference type="EC" id="3.1.3.16" evidence="2"/>
<gene>
    <name evidence="8" type="ORF">TAV2_LOCUS17557</name>
</gene>
<keyword evidence="3" id="KW-0378">Hydrolase</keyword>
<comment type="catalytic activity">
    <reaction evidence="5">
        <text>O-phospho-L-seryl-[protein] + H2O = L-seryl-[protein] + phosphate</text>
        <dbReference type="Rhea" id="RHEA:20629"/>
        <dbReference type="Rhea" id="RHEA-COMP:9863"/>
        <dbReference type="Rhea" id="RHEA-COMP:11604"/>
        <dbReference type="ChEBI" id="CHEBI:15377"/>
        <dbReference type="ChEBI" id="CHEBI:29999"/>
        <dbReference type="ChEBI" id="CHEBI:43474"/>
        <dbReference type="ChEBI" id="CHEBI:83421"/>
        <dbReference type="EC" id="3.1.3.16"/>
    </reaction>
</comment>
<protein>
    <recommendedName>
        <fullName evidence="2">protein-serine/threonine phosphatase</fullName>
        <ecNumber evidence="2">3.1.3.16</ecNumber>
    </recommendedName>
</protein>
<proteinExistence type="predicted"/>
<dbReference type="PANTHER" id="PTHR23081">
    <property type="entry name" value="RNA POLYMERASE II CTD PHOSPHATASE"/>
    <property type="match status" value="1"/>
</dbReference>
<dbReference type="PROSITE" id="PS50969">
    <property type="entry name" value="FCP1"/>
    <property type="match status" value="1"/>
</dbReference>
<dbReference type="Proteomes" id="UP000836841">
    <property type="component" value="Chromosome 5"/>
</dbReference>
<evidence type="ECO:0000256" key="3">
    <source>
        <dbReference type="ARBA" id="ARBA00022801"/>
    </source>
</evidence>
<dbReference type="SMART" id="SM00577">
    <property type="entry name" value="CPDc"/>
    <property type="match status" value="1"/>
</dbReference>
<name>A0AAU9SIF0_THLAR</name>
<organism evidence="8 9">
    <name type="scientific">Thlaspi arvense</name>
    <name type="common">Field penny-cress</name>
    <dbReference type="NCBI Taxonomy" id="13288"/>
    <lineage>
        <taxon>Eukaryota</taxon>
        <taxon>Viridiplantae</taxon>
        <taxon>Streptophyta</taxon>
        <taxon>Embryophyta</taxon>
        <taxon>Tracheophyta</taxon>
        <taxon>Spermatophyta</taxon>
        <taxon>Magnoliopsida</taxon>
        <taxon>eudicotyledons</taxon>
        <taxon>Gunneridae</taxon>
        <taxon>Pentapetalae</taxon>
        <taxon>rosids</taxon>
        <taxon>malvids</taxon>
        <taxon>Brassicales</taxon>
        <taxon>Brassicaceae</taxon>
        <taxon>Thlaspideae</taxon>
        <taxon>Thlaspi</taxon>
    </lineage>
</organism>
<evidence type="ECO:0000256" key="2">
    <source>
        <dbReference type="ARBA" id="ARBA00013081"/>
    </source>
</evidence>
<evidence type="ECO:0000256" key="1">
    <source>
        <dbReference type="ARBA" id="ARBA00004123"/>
    </source>
</evidence>
<evidence type="ECO:0000256" key="6">
    <source>
        <dbReference type="ARBA" id="ARBA00048336"/>
    </source>
</evidence>
<dbReference type="EMBL" id="OU466861">
    <property type="protein sequence ID" value="CAH2064311.1"/>
    <property type="molecule type" value="Genomic_DNA"/>
</dbReference>
<dbReference type="Pfam" id="PF03031">
    <property type="entry name" value="NIF"/>
    <property type="match status" value="1"/>
</dbReference>
<dbReference type="InterPro" id="IPR023214">
    <property type="entry name" value="HAD_sf"/>
</dbReference>
<comment type="subcellular location">
    <subcellularLocation>
        <location evidence="1">Nucleus</location>
    </subcellularLocation>
</comment>
<dbReference type="GO" id="GO:0005634">
    <property type="term" value="C:nucleus"/>
    <property type="evidence" value="ECO:0007669"/>
    <property type="project" value="UniProtKB-SubCell"/>
</dbReference>
<dbReference type="Gene3D" id="3.40.50.1000">
    <property type="entry name" value="HAD superfamily/HAD-like"/>
    <property type="match status" value="1"/>
</dbReference>
<dbReference type="InterPro" id="IPR039189">
    <property type="entry name" value="Fcp1"/>
</dbReference>
<sequence length="285" mass="33289">MACVHDIVRHGFCSQCRSAVDTRRHALIPFNYLVNGLELRPEFVGAMKRHVWIKSLKEKRLTLVLGLQGTLYDSRQISLLSDGEKHLTGEVNSRSDLWRSNKAFPDQGEALCKLRPFVHEFLREANKMFKMYVFELCNPEHAQEVISFLDPHGTYFEKRIITNRDSEMKNLDLVLAEERGLVILDDKHGQWWPDDLRNLLQITPYHYFKRVKNNVWIMKLVDFFKKTFVLGIDKNDPKSYAEVRGDEGDEDGGLATALELLKEIHSKFFDEKDEYSRDVRALIFP</sequence>